<evidence type="ECO:0000256" key="6">
    <source>
        <dbReference type="RuleBase" id="RU000384"/>
    </source>
</evidence>
<evidence type="ECO:0000256" key="2">
    <source>
        <dbReference type="ARBA" id="ARBA00022598"/>
    </source>
</evidence>
<organism evidence="8 9">
    <name type="scientific">Crystallibacter crystallopoietes</name>
    <dbReference type="NCBI Taxonomy" id="37928"/>
    <lineage>
        <taxon>Bacteria</taxon>
        <taxon>Bacillati</taxon>
        <taxon>Actinomycetota</taxon>
        <taxon>Actinomycetes</taxon>
        <taxon>Micrococcales</taxon>
        <taxon>Micrococcaceae</taxon>
        <taxon>Crystallibacter</taxon>
    </lineage>
</organism>
<dbReference type="EMBL" id="FNKH01000002">
    <property type="protein sequence ID" value="SDR15866.1"/>
    <property type="molecule type" value="Genomic_DNA"/>
</dbReference>
<feature type="domain" description="GS catalytic" evidence="7">
    <location>
        <begin position="101"/>
        <end position="435"/>
    </location>
</feature>
<evidence type="ECO:0000256" key="3">
    <source>
        <dbReference type="ARBA" id="ARBA00022741"/>
    </source>
</evidence>
<evidence type="ECO:0000313" key="9">
    <source>
        <dbReference type="Proteomes" id="UP000181917"/>
    </source>
</evidence>
<dbReference type="Gene3D" id="3.10.20.70">
    <property type="entry name" value="Glutamine synthetase, N-terminal domain"/>
    <property type="match status" value="1"/>
</dbReference>
<gene>
    <name evidence="8" type="ORF">SAMN04489742_4267</name>
</gene>
<reference evidence="8 9" key="1">
    <citation type="submission" date="2016-10" db="EMBL/GenBank/DDBJ databases">
        <authorList>
            <person name="de Groot N.N."/>
        </authorList>
    </citation>
    <scope>NUCLEOTIDE SEQUENCE [LARGE SCALE GENOMIC DNA]</scope>
    <source>
        <strain evidence="8 9">DSM 20117</strain>
    </source>
</reference>
<dbReference type="SMART" id="SM01230">
    <property type="entry name" value="Gln-synt_C"/>
    <property type="match status" value="1"/>
</dbReference>
<dbReference type="AlphaFoldDB" id="A0A1H1GSP8"/>
<keyword evidence="2" id="KW-0436">Ligase</keyword>
<name>A0A1H1GSP8_9MICC</name>
<dbReference type="RefSeq" id="WP_074702488.1">
    <property type="nucleotide sequence ID" value="NZ_CP018863.1"/>
</dbReference>
<accession>A0A1H1GSP8</accession>
<comment type="similarity">
    <text evidence="1 5 6">Belongs to the glutamine synthetase family.</text>
</comment>
<keyword evidence="4" id="KW-0067">ATP-binding</keyword>
<proteinExistence type="inferred from homology"/>
<dbReference type="KEGG" id="acry:AC20117_18040"/>
<dbReference type="InterPro" id="IPR014746">
    <property type="entry name" value="Gln_synth/guanido_kin_cat_dom"/>
</dbReference>
<dbReference type="OrthoDB" id="3277468at2"/>
<dbReference type="PANTHER" id="PTHR43785">
    <property type="entry name" value="GAMMA-GLUTAMYLPUTRESCINE SYNTHETASE"/>
    <property type="match status" value="1"/>
</dbReference>
<protein>
    <submittedName>
        <fullName evidence="8">Glutamine synthetase</fullName>
    </submittedName>
</protein>
<dbReference type="SUPFAM" id="SSF55931">
    <property type="entry name" value="Glutamine synthetase/guanido kinase"/>
    <property type="match status" value="1"/>
</dbReference>
<dbReference type="GO" id="GO:0004356">
    <property type="term" value="F:glutamine synthetase activity"/>
    <property type="evidence" value="ECO:0007669"/>
    <property type="project" value="InterPro"/>
</dbReference>
<dbReference type="InterPro" id="IPR008146">
    <property type="entry name" value="Gln_synth_cat_dom"/>
</dbReference>
<dbReference type="Pfam" id="PF00120">
    <property type="entry name" value="Gln-synt_C"/>
    <property type="match status" value="1"/>
</dbReference>
<dbReference type="Gene3D" id="3.30.590.10">
    <property type="entry name" value="Glutamine synthetase/guanido kinase, catalytic domain"/>
    <property type="match status" value="1"/>
</dbReference>
<evidence type="ECO:0000256" key="4">
    <source>
        <dbReference type="ARBA" id="ARBA00022840"/>
    </source>
</evidence>
<keyword evidence="3" id="KW-0547">Nucleotide-binding</keyword>
<dbReference type="STRING" id="37928.SAMN04489742_4267"/>
<evidence type="ECO:0000256" key="5">
    <source>
        <dbReference type="PROSITE-ProRule" id="PRU01331"/>
    </source>
</evidence>
<dbReference type="Proteomes" id="UP000181917">
    <property type="component" value="Unassembled WGS sequence"/>
</dbReference>
<dbReference type="InterPro" id="IPR036651">
    <property type="entry name" value="Gln_synt_N_sf"/>
</dbReference>
<dbReference type="GO" id="GO:0006542">
    <property type="term" value="P:glutamine biosynthetic process"/>
    <property type="evidence" value="ECO:0007669"/>
    <property type="project" value="InterPro"/>
</dbReference>
<keyword evidence="9" id="KW-1185">Reference proteome</keyword>
<evidence type="ECO:0000313" key="8">
    <source>
        <dbReference type="EMBL" id="SDR15866.1"/>
    </source>
</evidence>
<dbReference type="InterPro" id="IPR008147">
    <property type="entry name" value="Gln_synt_N"/>
</dbReference>
<dbReference type="Pfam" id="PF16952">
    <property type="entry name" value="Gln-synt_N_2"/>
    <property type="match status" value="1"/>
</dbReference>
<sequence length="435" mass="47219">MVANELAFIATNDLCATTRGRSMPLPDLDMETGCGWVPANLGVHAFGQIAKDSPFDATGDLRLIPDERSLTRIDGIAGRPPVTVVLADITHLDGTEWSCCPRTFLRHAIRDLREETGLSVFGAFEHEFMLVTDEAPEPPMSLQAMLRAEPLGTELVGILAAAGLQPENWLAEYGAHQYEITVKASDALTAADRAVLLRDIVRNLFHAVGKHASFAPLLEPDSVGNGVHVHFSLRDRDGMPVMHDAARPGGLSAAAGAFAAGIIRHAPAIVAFTAASEVSYLRLAPHRWSATYAFLGHHNREAMLRLCPTIQTGGRTPASQLNLEFRAGDATGNPWLVMGLLIRAGLEGIRQRLEAPTILDRPVEELSDKQLTAAGIARLPASLPEALRHLGSDQIVRKWFSADFLKVFQAVREDELRLLDGLDPATKCKLYADAY</sequence>
<dbReference type="PROSITE" id="PS51987">
    <property type="entry name" value="GS_CATALYTIC"/>
    <property type="match status" value="1"/>
</dbReference>
<dbReference type="PANTHER" id="PTHR43785:SF12">
    <property type="entry name" value="TYPE-1 GLUTAMINE SYNTHETASE 2"/>
    <property type="match status" value="1"/>
</dbReference>
<evidence type="ECO:0000259" key="7">
    <source>
        <dbReference type="PROSITE" id="PS51987"/>
    </source>
</evidence>
<dbReference type="GO" id="GO:0005524">
    <property type="term" value="F:ATP binding"/>
    <property type="evidence" value="ECO:0007669"/>
    <property type="project" value="UniProtKB-KW"/>
</dbReference>
<evidence type="ECO:0000256" key="1">
    <source>
        <dbReference type="ARBA" id="ARBA00009897"/>
    </source>
</evidence>